<keyword evidence="2" id="KW-1185">Reference proteome</keyword>
<evidence type="ECO:0000313" key="2">
    <source>
        <dbReference type="Proteomes" id="UP001327560"/>
    </source>
</evidence>
<dbReference type="AlphaFoldDB" id="A0AAQ3JLB9"/>
<reference evidence="1 2" key="1">
    <citation type="submission" date="2023-10" db="EMBL/GenBank/DDBJ databases">
        <title>Chromosome-scale genome assembly provides insights into flower coloration mechanisms of Canna indica.</title>
        <authorList>
            <person name="Li C."/>
        </authorList>
    </citation>
    <scope>NUCLEOTIDE SEQUENCE [LARGE SCALE GENOMIC DNA]</scope>
    <source>
        <tissue evidence="1">Flower</tissue>
    </source>
</reference>
<protein>
    <submittedName>
        <fullName evidence="1">F-box protein</fullName>
    </submittedName>
</protein>
<accession>A0AAQ3JLB9</accession>
<dbReference type="EMBL" id="CP136890">
    <property type="protein sequence ID" value="WOK91771.1"/>
    <property type="molecule type" value="Genomic_DNA"/>
</dbReference>
<organism evidence="1 2">
    <name type="scientific">Canna indica</name>
    <name type="common">Indian-shot</name>
    <dbReference type="NCBI Taxonomy" id="4628"/>
    <lineage>
        <taxon>Eukaryota</taxon>
        <taxon>Viridiplantae</taxon>
        <taxon>Streptophyta</taxon>
        <taxon>Embryophyta</taxon>
        <taxon>Tracheophyta</taxon>
        <taxon>Spermatophyta</taxon>
        <taxon>Magnoliopsida</taxon>
        <taxon>Liliopsida</taxon>
        <taxon>Zingiberales</taxon>
        <taxon>Cannaceae</taxon>
        <taxon>Canna</taxon>
    </lineage>
</organism>
<gene>
    <name evidence="1" type="ORF">Cni_G00462</name>
</gene>
<proteinExistence type="predicted"/>
<name>A0AAQ3JLB9_9LILI</name>
<dbReference type="Proteomes" id="UP001327560">
    <property type="component" value="Chromosome 1"/>
</dbReference>
<sequence length="115" mass="13564">MIPLFWKMTQLQTSFQMLDHSYSGMSYLEWWTLEALILHSLTPKGAEILTRKFEEMDQQINKEEQSEFYRLFYGVFDDQFAAMNAILDGKESFAFQAFKSVLDKYLGVHLDRSNS</sequence>
<evidence type="ECO:0000313" key="1">
    <source>
        <dbReference type="EMBL" id="WOK91771.1"/>
    </source>
</evidence>